<protein>
    <recommendedName>
        <fullName evidence="8">Glycosyltransferase 2-like domain-containing protein</fullName>
    </recommendedName>
</protein>
<dbReference type="AlphaFoldDB" id="A0A9W6MUU5"/>
<dbReference type="InterPro" id="IPR050321">
    <property type="entry name" value="Glycosyltr_2/OpgH_subfam"/>
</dbReference>
<dbReference type="PANTHER" id="PTHR43867:SF2">
    <property type="entry name" value="CELLULOSE SYNTHASE CATALYTIC SUBUNIT A [UDP-FORMING]"/>
    <property type="match status" value="1"/>
</dbReference>
<evidence type="ECO:0000256" key="2">
    <source>
        <dbReference type="ARBA" id="ARBA00022676"/>
    </source>
</evidence>
<dbReference type="Proteomes" id="UP001143372">
    <property type="component" value="Unassembled WGS sequence"/>
</dbReference>
<proteinExistence type="predicted"/>
<reference evidence="9" key="2">
    <citation type="submission" date="2023-01" db="EMBL/GenBank/DDBJ databases">
        <authorList>
            <person name="Sun Q."/>
            <person name="Evtushenko L."/>
        </authorList>
    </citation>
    <scope>NUCLEOTIDE SEQUENCE</scope>
    <source>
        <strain evidence="9">VKM B-2347</strain>
    </source>
</reference>
<dbReference type="RefSeq" id="WP_271167321.1">
    <property type="nucleotide sequence ID" value="NZ_BSFI01000004.1"/>
</dbReference>
<comment type="subcellular location">
    <subcellularLocation>
        <location evidence="1">Membrane</location>
        <topology evidence="1">Multi-pass membrane protein</topology>
    </subcellularLocation>
</comment>
<reference evidence="9" key="1">
    <citation type="journal article" date="2014" name="Int. J. Syst. Evol. Microbiol.">
        <title>Complete genome sequence of Corynebacterium casei LMG S-19264T (=DSM 44701T), isolated from a smear-ripened cheese.</title>
        <authorList>
            <consortium name="US DOE Joint Genome Institute (JGI-PGF)"/>
            <person name="Walter F."/>
            <person name="Albersmeier A."/>
            <person name="Kalinowski J."/>
            <person name="Ruckert C."/>
        </authorList>
    </citation>
    <scope>NUCLEOTIDE SEQUENCE</scope>
    <source>
        <strain evidence="9">VKM B-2347</strain>
    </source>
</reference>
<dbReference type="InterPro" id="IPR001173">
    <property type="entry name" value="Glyco_trans_2-like"/>
</dbReference>
<keyword evidence="10" id="KW-1185">Reference proteome</keyword>
<evidence type="ECO:0000256" key="5">
    <source>
        <dbReference type="ARBA" id="ARBA00022989"/>
    </source>
</evidence>
<keyword evidence="6 7" id="KW-0472">Membrane</keyword>
<evidence type="ECO:0000256" key="4">
    <source>
        <dbReference type="ARBA" id="ARBA00022692"/>
    </source>
</evidence>
<dbReference type="Pfam" id="PF13632">
    <property type="entry name" value="Glyco_trans_2_3"/>
    <property type="match status" value="1"/>
</dbReference>
<evidence type="ECO:0000313" key="10">
    <source>
        <dbReference type="Proteomes" id="UP001143372"/>
    </source>
</evidence>
<feature type="transmembrane region" description="Helical" evidence="7">
    <location>
        <begin position="565"/>
        <end position="588"/>
    </location>
</feature>
<name>A0A9W6MUU5_9HYPH</name>
<keyword evidence="5 7" id="KW-1133">Transmembrane helix</keyword>
<dbReference type="EMBL" id="BSFI01000004">
    <property type="protein sequence ID" value="GLK67060.1"/>
    <property type="molecule type" value="Genomic_DNA"/>
</dbReference>
<keyword evidence="2" id="KW-0328">Glycosyltransferase</keyword>
<evidence type="ECO:0000256" key="3">
    <source>
        <dbReference type="ARBA" id="ARBA00022679"/>
    </source>
</evidence>
<dbReference type="PANTHER" id="PTHR43867">
    <property type="entry name" value="CELLULOSE SYNTHASE CATALYTIC SUBUNIT A [UDP-FORMING]"/>
    <property type="match status" value="1"/>
</dbReference>
<dbReference type="InterPro" id="IPR029044">
    <property type="entry name" value="Nucleotide-diphossugar_trans"/>
</dbReference>
<keyword evidence="4 7" id="KW-0812">Transmembrane</keyword>
<evidence type="ECO:0000256" key="7">
    <source>
        <dbReference type="SAM" id="Phobius"/>
    </source>
</evidence>
<organism evidence="9 10">
    <name type="scientific">Hansschlegelia plantiphila</name>
    <dbReference type="NCBI Taxonomy" id="374655"/>
    <lineage>
        <taxon>Bacteria</taxon>
        <taxon>Pseudomonadati</taxon>
        <taxon>Pseudomonadota</taxon>
        <taxon>Alphaproteobacteria</taxon>
        <taxon>Hyphomicrobiales</taxon>
        <taxon>Methylopilaceae</taxon>
        <taxon>Hansschlegelia</taxon>
    </lineage>
</organism>
<feature type="transmembrane region" description="Helical" evidence="7">
    <location>
        <begin position="518"/>
        <end position="545"/>
    </location>
</feature>
<keyword evidence="3" id="KW-0808">Transferase</keyword>
<gene>
    <name evidence="9" type="ORF">GCM10008179_06980</name>
</gene>
<accession>A0A9W6MUU5</accession>
<dbReference type="SUPFAM" id="SSF53448">
    <property type="entry name" value="Nucleotide-diphospho-sugar transferases"/>
    <property type="match status" value="1"/>
</dbReference>
<evidence type="ECO:0000259" key="8">
    <source>
        <dbReference type="Pfam" id="PF13632"/>
    </source>
</evidence>
<dbReference type="GO" id="GO:0016757">
    <property type="term" value="F:glycosyltransferase activity"/>
    <property type="evidence" value="ECO:0007669"/>
    <property type="project" value="UniProtKB-KW"/>
</dbReference>
<dbReference type="GO" id="GO:0016020">
    <property type="term" value="C:membrane"/>
    <property type="evidence" value="ECO:0007669"/>
    <property type="project" value="UniProtKB-SubCell"/>
</dbReference>
<evidence type="ECO:0000313" key="9">
    <source>
        <dbReference type="EMBL" id="GLK67060.1"/>
    </source>
</evidence>
<feature type="domain" description="Glycosyltransferase 2-like" evidence="8">
    <location>
        <begin position="356"/>
        <end position="545"/>
    </location>
</feature>
<comment type="caution">
    <text evidence="9">The sequence shown here is derived from an EMBL/GenBank/DDBJ whole genome shotgun (WGS) entry which is preliminary data.</text>
</comment>
<dbReference type="Gene3D" id="3.90.550.10">
    <property type="entry name" value="Spore Coat Polysaccharide Biosynthesis Protein SpsA, Chain A"/>
    <property type="match status" value="1"/>
</dbReference>
<feature type="transmembrane region" description="Helical" evidence="7">
    <location>
        <begin position="600"/>
        <end position="618"/>
    </location>
</feature>
<evidence type="ECO:0000256" key="1">
    <source>
        <dbReference type="ARBA" id="ARBA00004141"/>
    </source>
</evidence>
<sequence>MTSWSSAGRETAAQVFADAQRPALRALSTDHSVVPVLPPELAALAATGFAPGPLLAAQREAARAGVAPFDALCGIAGLGEDELVLLLARGIGVDALGPDDFEGPGIDADACAMALRTGAVRLRDRRGRPRLFIAARGPHVGRLALVTRKRRGRRSDFVLAGPRAFADLVVARAGSALAARACEGPSLLFPKLTVAGGLPEIGAFWRWTTIVAVIAGAVSSFLFEAAGSAALALSSLMFAALNSFRLWVACTPETDLPPPARGQDRDLPIYTVLVALAKEAAVVPDLLDALERLDYPAAKLDIKLLVEADDRNTLGALDRRPPRPGIEVLKLPPGGPKTKPRALNAGLLAARGQYLAVFDAEDHPDPSQLRFALDAFRRGPGTLACVQARLAIDNLADGWLARQFAIEYAALFDVVLPALASLGLPIALGGTSNHFRTAALRSVGGWDAGNVTEDADLGLRLARLGWTTRTIASTTWEEAPTRVWPWLKQRTRWMKGFMVTTIVHGRGVRGLAAKLDPLALGAALMLVGGVALTALAYPVVMLAILWRAVDGSLLAPATSLADATFAGFCVASLIVGYSTGLACGWMGVERRGPATLSAGLFTLPFYWLLVGAAAWRALYQIARGQTSHWEKTTHGVSTRRAAPPQT</sequence>
<evidence type="ECO:0000256" key="6">
    <source>
        <dbReference type="ARBA" id="ARBA00023136"/>
    </source>
</evidence>